<reference evidence="1 2" key="1">
    <citation type="submission" date="2023-02" db="EMBL/GenBank/DDBJ databases">
        <title>LHISI_Scaffold_Assembly.</title>
        <authorList>
            <person name="Stuart O.P."/>
            <person name="Cleave R."/>
            <person name="Magrath M.J.L."/>
            <person name="Mikheyev A.S."/>
        </authorList>
    </citation>
    <scope>NUCLEOTIDE SEQUENCE [LARGE SCALE GENOMIC DNA]</scope>
    <source>
        <strain evidence="1">Daus_M_001</strain>
        <tissue evidence="1">Leg muscle</tissue>
    </source>
</reference>
<dbReference type="InterPro" id="IPR045850">
    <property type="entry name" value="TRM2_met"/>
</dbReference>
<evidence type="ECO:0000313" key="2">
    <source>
        <dbReference type="Proteomes" id="UP001159363"/>
    </source>
</evidence>
<evidence type="ECO:0000313" key="1">
    <source>
        <dbReference type="EMBL" id="KAJ8884188.1"/>
    </source>
</evidence>
<proteinExistence type="predicted"/>
<dbReference type="Gene3D" id="3.40.50.150">
    <property type="entry name" value="Vaccinia Virus protein VP39"/>
    <property type="match status" value="1"/>
</dbReference>
<comment type="caution">
    <text evidence="1">The sequence shown here is derived from an EMBL/GenBank/DDBJ whole genome shotgun (WGS) entry which is preliminary data.</text>
</comment>
<dbReference type="PANTHER" id="PTHR45904:SF2">
    <property type="entry name" value="TRNA (URACIL-5-)-METHYLTRANSFERASE HOMOLOG A"/>
    <property type="match status" value="1"/>
</dbReference>
<sequence>MVASSERGIDGTSSCRDAANNQKALIQLRRADPLKKLVFMSCDAKAAFKNFVDFARSSSKTFQGLPFVPVRAVAVDMFPHTVHCELVVVFERLDLEARDAGFEENPYAGQISLNSCKVTVGCELIYITGEHVYSALREPAHVHHRSPAMRPRAPSKARRTRLRMPLPSTEIFRQLPPVCMWLLDGMESSIERTDTLCRILACMLHRYTNIPHSSGLSAIEYYLKQRPPHSKLTIAFLVELSRLTPSKNFIFQDSHYL</sequence>
<gene>
    <name evidence="1" type="ORF">PR048_016045</name>
</gene>
<organism evidence="1 2">
    <name type="scientific">Dryococelus australis</name>
    <dbReference type="NCBI Taxonomy" id="614101"/>
    <lineage>
        <taxon>Eukaryota</taxon>
        <taxon>Metazoa</taxon>
        <taxon>Ecdysozoa</taxon>
        <taxon>Arthropoda</taxon>
        <taxon>Hexapoda</taxon>
        <taxon>Insecta</taxon>
        <taxon>Pterygota</taxon>
        <taxon>Neoptera</taxon>
        <taxon>Polyneoptera</taxon>
        <taxon>Phasmatodea</taxon>
        <taxon>Verophasmatodea</taxon>
        <taxon>Anareolatae</taxon>
        <taxon>Phasmatidae</taxon>
        <taxon>Eurycanthinae</taxon>
        <taxon>Dryococelus</taxon>
    </lineage>
</organism>
<dbReference type="EMBL" id="JARBHB010000005">
    <property type="protein sequence ID" value="KAJ8884188.1"/>
    <property type="molecule type" value="Genomic_DNA"/>
</dbReference>
<keyword evidence="2" id="KW-1185">Reference proteome</keyword>
<name>A0ABQ9HIM8_9NEOP</name>
<dbReference type="Proteomes" id="UP001159363">
    <property type="component" value="Chromosome 4"/>
</dbReference>
<dbReference type="PANTHER" id="PTHR45904">
    <property type="entry name" value="TRNA (URACIL-5-)-METHYLTRANSFERASE"/>
    <property type="match status" value="1"/>
</dbReference>
<dbReference type="InterPro" id="IPR029063">
    <property type="entry name" value="SAM-dependent_MTases_sf"/>
</dbReference>
<accession>A0ABQ9HIM8</accession>
<protein>
    <submittedName>
        <fullName evidence="1">Uncharacterized protein</fullName>
    </submittedName>
</protein>